<evidence type="ECO:0000313" key="2">
    <source>
        <dbReference type="EMBL" id="RDV11992.1"/>
    </source>
</evidence>
<protein>
    <recommendedName>
        <fullName evidence="4">Collagen-like protein</fullName>
    </recommendedName>
</protein>
<proteinExistence type="predicted"/>
<feature type="region of interest" description="Disordered" evidence="1">
    <location>
        <begin position="10"/>
        <end position="44"/>
    </location>
</feature>
<evidence type="ECO:0000256" key="1">
    <source>
        <dbReference type="SAM" id="MobiDB-lite"/>
    </source>
</evidence>
<dbReference type="EMBL" id="QRGR01000035">
    <property type="protein sequence ID" value="RDV11992.1"/>
    <property type="molecule type" value="Genomic_DNA"/>
</dbReference>
<organism evidence="2 3">
    <name type="scientific">Pontibacter diazotrophicus</name>
    <dbReference type="NCBI Taxonomy" id="1400979"/>
    <lineage>
        <taxon>Bacteria</taxon>
        <taxon>Pseudomonadati</taxon>
        <taxon>Bacteroidota</taxon>
        <taxon>Cytophagia</taxon>
        <taxon>Cytophagales</taxon>
        <taxon>Hymenobacteraceae</taxon>
        <taxon>Pontibacter</taxon>
    </lineage>
</organism>
<reference evidence="3" key="1">
    <citation type="submission" date="2018-08" db="EMBL/GenBank/DDBJ databases">
        <authorList>
            <person name="Liu Z.-W."/>
            <person name="Du Z.-J."/>
        </authorList>
    </citation>
    <scope>NUCLEOTIDE SEQUENCE [LARGE SCALE GENOMIC DNA]</scope>
    <source>
        <strain evidence="3">H4X</strain>
    </source>
</reference>
<keyword evidence="3" id="KW-1185">Reference proteome</keyword>
<comment type="caution">
    <text evidence="2">The sequence shown here is derived from an EMBL/GenBank/DDBJ whole genome shotgun (WGS) entry which is preliminary data.</text>
</comment>
<name>A0A3D8L4Y1_9BACT</name>
<feature type="compositionally biased region" description="Low complexity" evidence="1">
    <location>
        <begin position="22"/>
        <end position="44"/>
    </location>
</feature>
<evidence type="ECO:0000313" key="3">
    <source>
        <dbReference type="Proteomes" id="UP000256708"/>
    </source>
</evidence>
<dbReference type="Gene3D" id="1.20.5.320">
    <property type="entry name" value="6-Phosphogluconate Dehydrogenase, domain 3"/>
    <property type="match status" value="1"/>
</dbReference>
<evidence type="ECO:0008006" key="4">
    <source>
        <dbReference type="Google" id="ProtNLM"/>
    </source>
</evidence>
<gene>
    <name evidence="2" type="ORF">DXT99_22950</name>
</gene>
<dbReference type="AlphaFoldDB" id="A0A3D8L4Y1"/>
<dbReference type="Proteomes" id="UP000256708">
    <property type="component" value="Unassembled WGS sequence"/>
</dbReference>
<accession>A0A3D8L4Y1</accession>
<sequence length="199" mass="21068">MVLAIALGHTACEGDEGPPGPAGAAGAQGPAGPAGPQGQPGESGAARVLDFSVDFEADTAGNYSTGINFAETENFDLTILDSDVVLVYALAGAIDDPEDPESSLLFWSPLPQTYNLEGGGTATYNYAYSRLFLFLFLQSGANLADFPALTDDQVFRLVVVPGDLLNGRKANPTVDLNNYEEVIKYYNIDDSVVRKIQVK</sequence>